<sequence length="932" mass="105307">MSSNSLIFGKFTLGKRIAGGGFGFVYSGEDENGKPVALKYERTSKRITRPYLKHEYDVYRLLQGNPCIPPVFEYGREGKFNIMVFEQLGTSLETLFEKCGDRFSLKTMLMLAPQIIDCIEYIHSKGIIHRDIKPDNFLMGKDDRANFVHIIDFGLARRYKNSKGHFPIFDGHNFFGTTRFASLKALEGVSQSRRDDLESAAYSLIYFMRGRLPWQGLRGGTEKHRDQRIREKKRNWTPDRLCSGLPVELKKMLEYIKTLGYEDKPDYEYLRKLFTDRFEREGFTLDYDYDWYHLPKENEKTIMQTKAASSVLSNELSANVVESAEPIHSSEKLQNLNPFIYEDSNVDIIKEYNTGTNSSQVDPESIISYYADSSSQALSDRNSSPSREQNSGPEREPNYAKSSGNYSDSSSIGSPIKRGDYVLVKVLARETLEDGDGWSSEEERPDNSYWHNPSLSGEGWQFPWRPALVTKVTYGSAFTRLYVLPLMHRAGGLDTISHARRPAFIRVRSGKSYSRVSSEYQTEESILEVEPSPAWPLEGTYHYHHPECFKVLVPTDKLSLVDVVWRLSEKQIKRLYSISPASASAIFDADTESRDGSETVEVIRMQKKKNVIDEYYIFGDIASLNEFSFNRPGVEFGGSNGWLYEFHKLNNRRNEENGIYIQSEEADGDGDADRHYVEGGEHEQVVEDDDDGDSDYSGPAPGNRRLSCTLETDANIVVEASTYASSRAGSIYGSSYCGSPLPGTSFLLSPTTRSVRSSRPGSSRGSLRSVRSSLPGSSRGSVRSVIYSPVESALRSPLNGSVNRSPARGYHYHYNFHDHDHNRSHSHSHNYSHNQHHQHQHHDRNHNHRHYHLDSPASIRSAIIESLKKFEIGSAPPSPTNSTCASEVNVSSPLARYYESAWSQGRVMTSVGVQTDDVESVEDSEASSKASV</sequence>
<dbReference type="Proteomes" id="UP000217199">
    <property type="component" value="Unassembled WGS sequence"/>
</dbReference>
<feature type="compositionally biased region" description="Polar residues" evidence="2">
    <location>
        <begin position="372"/>
        <end position="392"/>
    </location>
</feature>
<name>A0A286UMD4_9AGAM</name>
<feature type="compositionally biased region" description="Acidic residues" evidence="2">
    <location>
        <begin position="916"/>
        <end position="925"/>
    </location>
</feature>
<evidence type="ECO:0000313" key="5">
    <source>
        <dbReference type="Proteomes" id="UP000217199"/>
    </source>
</evidence>
<dbReference type="InterPro" id="IPR008271">
    <property type="entry name" value="Ser/Thr_kinase_AS"/>
</dbReference>
<dbReference type="GO" id="GO:0005524">
    <property type="term" value="F:ATP binding"/>
    <property type="evidence" value="ECO:0007669"/>
    <property type="project" value="InterPro"/>
</dbReference>
<feature type="region of interest" description="Disordered" evidence="2">
    <location>
        <begin position="817"/>
        <end position="851"/>
    </location>
</feature>
<dbReference type="PANTHER" id="PTHR11909">
    <property type="entry name" value="CASEIN KINASE-RELATED"/>
    <property type="match status" value="1"/>
</dbReference>
<proteinExistence type="predicted"/>
<feature type="compositionally biased region" description="Low complexity" evidence="2">
    <location>
        <begin position="402"/>
        <end position="412"/>
    </location>
</feature>
<dbReference type="SMART" id="SM00220">
    <property type="entry name" value="S_TKc"/>
    <property type="match status" value="1"/>
</dbReference>
<dbReference type="OrthoDB" id="3242052at2759"/>
<dbReference type="CDD" id="cd14016">
    <property type="entry name" value="STKc_CK1"/>
    <property type="match status" value="1"/>
</dbReference>
<evidence type="ECO:0000256" key="1">
    <source>
        <dbReference type="ARBA" id="ARBA00012513"/>
    </source>
</evidence>
<feature type="region of interest" description="Disordered" evidence="2">
    <location>
        <begin position="682"/>
        <end position="705"/>
    </location>
</feature>
<feature type="region of interest" description="Disordered" evidence="2">
    <location>
        <begin position="372"/>
        <end position="412"/>
    </location>
</feature>
<dbReference type="PROSITE" id="PS50011">
    <property type="entry name" value="PROTEIN_KINASE_DOM"/>
    <property type="match status" value="1"/>
</dbReference>
<dbReference type="EC" id="2.7.11.1" evidence="1"/>
<protein>
    <recommendedName>
        <fullName evidence="1">non-specific serine/threonine protein kinase</fullName>
        <ecNumber evidence="1">2.7.11.1</ecNumber>
    </recommendedName>
</protein>
<dbReference type="EMBL" id="NBII01000003">
    <property type="protein sequence ID" value="PAV20767.1"/>
    <property type="molecule type" value="Genomic_DNA"/>
</dbReference>
<dbReference type="AlphaFoldDB" id="A0A286UMD4"/>
<feature type="domain" description="Protein kinase" evidence="3">
    <location>
        <begin position="11"/>
        <end position="278"/>
    </location>
</feature>
<accession>A0A286UMD4</accession>
<keyword evidence="5" id="KW-1185">Reference proteome</keyword>
<dbReference type="InParanoid" id="A0A286UMD4"/>
<evidence type="ECO:0000256" key="2">
    <source>
        <dbReference type="SAM" id="MobiDB-lite"/>
    </source>
</evidence>
<dbReference type="Pfam" id="PF00069">
    <property type="entry name" value="Pkinase"/>
    <property type="match status" value="1"/>
</dbReference>
<dbReference type="STRING" id="2282107.A0A286UMD4"/>
<dbReference type="SUPFAM" id="SSF56112">
    <property type="entry name" value="Protein kinase-like (PK-like)"/>
    <property type="match status" value="1"/>
</dbReference>
<gene>
    <name evidence="4" type="ORF">PNOK_0339400</name>
</gene>
<evidence type="ECO:0000313" key="4">
    <source>
        <dbReference type="EMBL" id="PAV20767.1"/>
    </source>
</evidence>
<feature type="compositionally biased region" description="Basic residues" evidence="2">
    <location>
        <begin position="824"/>
        <end position="851"/>
    </location>
</feature>
<dbReference type="PROSITE" id="PS00108">
    <property type="entry name" value="PROTEIN_KINASE_ST"/>
    <property type="match status" value="1"/>
</dbReference>
<feature type="region of interest" description="Disordered" evidence="2">
    <location>
        <begin position="913"/>
        <end position="932"/>
    </location>
</feature>
<reference evidence="4 5" key="1">
    <citation type="journal article" date="2017" name="Mol. Ecol.">
        <title>Comparative and population genomic landscape of Phellinus noxius: A hypervariable fungus causing root rot in trees.</title>
        <authorList>
            <person name="Chung C.L."/>
            <person name="Lee T.J."/>
            <person name="Akiba M."/>
            <person name="Lee H.H."/>
            <person name="Kuo T.H."/>
            <person name="Liu D."/>
            <person name="Ke H.M."/>
            <person name="Yokoi T."/>
            <person name="Roa M.B."/>
            <person name="Lu M.J."/>
            <person name="Chang Y.Y."/>
            <person name="Ann P.J."/>
            <person name="Tsai J.N."/>
            <person name="Chen C.Y."/>
            <person name="Tzean S.S."/>
            <person name="Ota Y."/>
            <person name="Hattori T."/>
            <person name="Sahashi N."/>
            <person name="Liou R.F."/>
            <person name="Kikuchi T."/>
            <person name="Tsai I.J."/>
        </authorList>
    </citation>
    <scope>NUCLEOTIDE SEQUENCE [LARGE SCALE GENOMIC DNA]</scope>
    <source>
        <strain evidence="4 5">FFPRI411160</strain>
    </source>
</reference>
<dbReference type="InterPro" id="IPR050235">
    <property type="entry name" value="CK1_Ser-Thr_kinase"/>
</dbReference>
<feature type="region of interest" description="Disordered" evidence="2">
    <location>
        <begin position="748"/>
        <end position="782"/>
    </location>
</feature>
<dbReference type="InterPro" id="IPR011009">
    <property type="entry name" value="Kinase-like_dom_sf"/>
</dbReference>
<evidence type="ECO:0000259" key="3">
    <source>
        <dbReference type="PROSITE" id="PS50011"/>
    </source>
</evidence>
<dbReference type="GO" id="GO:0004674">
    <property type="term" value="F:protein serine/threonine kinase activity"/>
    <property type="evidence" value="ECO:0007669"/>
    <property type="project" value="UniProtKB-EC"/>
</dbReference>
<comment type="caution">
    <text evidence="4">The sequence shown here is derived from an EMBL/GenBank/DDBJ whole genome shotgun (WGS) entry which is preliminary data.</text>
</comment>
<dbReference type="Gene3D" id="1.10.510.10">
    <property type="entry name" value="Transferase(Phosphotransferase) domain 1"/>
    <property type="match status" value="1"/>
</dbReference>
<dbReference type="InterPro" id="IPR000719">
    <property type="entry name" value="Prot_kinase_dom"/>
</dbReference>
<organism evidence="4 5">
    <name type="scientific">Pyrrhoderma noxium</name>
    <dbReference type="NCBI Taxonomy" id="2282107"/>
    <lineage>
        <taxon>Eukaryota</taxon>
        <taxon>Fungi</taxon>
        <taxon>Dikarya</taxon>
        <taxon>Basidiomycota</taxon>
        <taxon>Agaricomycotina</taxon>
        <taxon>Agaricomycetes</taxon>
        <taxon>Hymenochaetales</taxon>
        <taxon>Hymenochaetaceae</taxon>
        <taxon>Pyrrhoderma</taxon>
    </lineage>
</organism>